<dbReference type="AlphaFoldDB" id="F6D2R0"/>
<accession>F6D2R0</accession>
<sequence length="155" mass="17601">MRKELETILLEWMKTVHYKGEQAIDTFGTGPFEDLEDRNAIITVQDPLTNGSLKRGTHQRFTVSCSGKIFFLFRRYDKDGNVIADAEDRFKAVPDITIQMMAKSPSLGKRLQGGRVDPKACNSDINTLLKIDSVIYYASQLNFEYSGRLIESEDV</sequence>
<evidence type="ECO:0000313" key="2">
    <source>
        <dbReference type="Proteomes" id="UP000009231"/>
    </source>
</evidence>
<dbReference type="Proteomes" id="UP000009231">
    <property type="component" value="Chromosome"/>
</dbReference>
<keyword evidence="2" id="KW-1185">Reference proteome</keyword>
<evidence type="ECO:0000313" key="1">
    <source>
        <dbReference type="EMBL" id="AEG18639.1"/>
    </source>
</evidence>
<proteinExistence type="predicted"/>
<gene>
    <name evidence="1" type="ordered locus">MSWAN_1628</name>
</gene>
<name>F6D2R0_METPW</name>
<reference evidence="1 2" key="1">
    <citation type="journal article" date="2014" name="Int. J. Syst. Evol. Microbiol.">
        <title>Methanobacterium paludis sp. nov. and a novel strain of Methanobacterium lacus isolated from northern peatlands.</title>
        <authorList>
            <person name="Cadillo-Quiroz H."/>
            <person name="Brauer S.L."/>
            <person name="Goodson N."/>
            <person name="Yavitt J.B."/>
            <person name="Zinder S.H."/>
        </authorList>
    </citation>
    <scope>NUCLEOTIDE SEQUENCE [LARGE SCALE GENOMIC DNA]</scope>
    <source>
        <strain evidence="2">DSM 25820 / JCM 18151 / SWAN1</strain>
    </source>
</reference>
<dbReference type="HOGENOM" id="CLU_1691575_0_0_2"/>
<dbReference type="STRING" id="868131.MSWAN_1628"/>
<protein>
    <submittedName>
        <fullName evidence="1">Uncharacterized protein</fullName>
    </submittedName>
</protein>
<dbReference type="EMBL" id="CP002772">
    <property type="protein sequence ID" value="AEG18639.1"/>
    <property type="molecule type" value="Genomic_DNA"/>
</dbReference>
<organism evidence="1 2">
    <name type="scientific">Methanobacterium paludis (strain DSM 25820 / JCM 18151 / SWAN1)</name>
    <dbReference type="NCBI Taxonomy" id="868131"/>
    <lineage>
        <taxon>Archaea</taxon>
        <taxon>Methanobacteriati</taxon>
        <taxon>Methanobacteriota</taxon>
        <taxon>Methanomada group</taxon>
        <taxon>Methanobacteria</taxon>
        <taxon>Methanobacteriales</taxon>
        <taxon>Methanobacteriaceae</taxon>
        <taxon>Methanobacterium</taxon>
    </lineage>
</organism>
<dbReference type="KEGG" id="mew:MSWAN_1628"/>